<feature type="transmembrane region" description="Helical" evidence="1">
    <location>
        <begin position="7"/>
        <end position="26"/>
    </location>
</feature>
<reference evidence="3" key="1">
    <citation type="submission" date="2019-01" db="EMBL/GenBank/DDBJ databases">
        <title>Cytophagaceae bacterium strain CAR-16.</title>
        <authorList>
            <person name="Chen W.-M."/>
        </authorList>
    </citation>
    <scope>NUCLEOTIDE SEQUENCE [LARGE SCALE GENOMIC DNA]</scope>
    <source>
        <strain evidence="3">WWJ-16</strain>
    </source>
</reference>
<keyword evidence="3" id="KW-1185">Reference proteome</keyword>
<dbReference type="Pfam" id="PF10825">
    <property type="entry name" value="DUF2752"/>
    <property type="match status" value="1"/>
</dbReference>
<keyword evidence="1" id="KW-0472">Membrane</keyword>
<feature type="transmembrane region" description="Helical" evidence="1">
    <location>
        <begin position="113"/>
        <end position="131"/>
    </location>
</feature>
<sequence length="134" mass="15596">MTRNRLYTIVMIVSISGLFYLIYSYFRDPDTGVGLCLFKNATGYPCPSCGTTRSIKHLYQGEFYKAMMTNPLGYVMAIVMLVVPFWVGYDYVTRKSGFFYFYQKSEAFLRKRPVAIVLIGLVLANWIWNIYKQL</sequence>
<evidence type="ECO:0000256" key="1">
    <source>
        <dbReference type="SAM" id="Phobius"/>
    </source>
</evidence>
<keyword evidence="1" id="KW-0812">Transmembrane</keyword>
<accession>A0A4Q1KC57</accession>
<evidence type="ECO:0000313" key="2">
    <source>
        <dbReference type="EMBL" id="RXR24492.1"/>
    </source>
</evidence>
<feature type="transmembrane region" description="Helical" evidence="1">
    <location>
        <begin position="72"/>
        <end position="92"/>
    </location>
</feature>
<dbReference type="InterPro" id="IPR021215">
    <property type="entry name" value="DUF2752"/>
</dbReference>
<organism evidence="2 3">
    <name type="scientific">Flavobacterium stagni</name>
    <dbReference type="NCBI Taxonomy" id="2506421"/>
    <lineage>
        <taxon>Bacteria</taxon>
        <taxon>Pseudomonadati</taxon>
        <taxon>Bacteroidota</taxon>
        <taxon>Flavobacteriia</taxon>
        <taxon>Flavobacteriales</taxon>
        <taxon>Flavobacteriaceae</taxon>
        <taxon>Flavobacterium</taxon>
    </lineage>
</organism>
<dbReference type="RefSeq" id="WP_129460468.1">
    <property type="nucleotide sequence ID" value="NZ_SBKN01000001.1"/>
</dbReference>
<dbReference type="Proteomes" id="UP000289857">
    <property type="component" value="Unassembled WGS sequence"/>
</dbReference>
<protein>
    <submittedName>
        <fullName evidence="2">DUF2752 domain-containing protein</fullName>
    </submittedName>
</protein>
<evidence type="ECO:0000313" key="3">
    <source>
        <dbReference type="Proteomes" id="UP000289857"/>
    </source>
</evidence>
<comment type="caution">
    <text evidence="2">The sequence shown here is derived from an EMBL/GenBank/DDBJ whole genome shotgun (WGS) entry which is preliminary data.</text>
</comment>
<dbReference type="EMBL" id="SBKN01000001">
    <property type="protein sequence ID" value="RXR24492.1"/>
    <property type="molecule type" value="Genomic_DNA"/>
</dbReference>
<proteinExistence type="predicted"/>
<dbReference type="AlphaFoldDB" id="A0A4Q1KC57"/>
<name>A0A4Q1KC57_9FLAO</name>
<dbReference type="OrthoDB" id="9815897at2"/>
<keyword evidence="1" id="KW-1133">Transmembrane helix</keyword>
<gene>
    <name evidence="2" type="ORF">EQG61_03330</name>
</gene>